<dbReference type="AlphaFoldDB" id="A0A178XSQ7"/>
<feature type="signal peptide" evidence="1">
    <location>
        <begin position="1"/>
        <end position="28"/>
    </location>
</feature>
<reference evidence="2 3" key="1">
    <citation type="journal article" date="2016" name="Int. J. Syst. Evol. Microbiol.">
        <title>Ensifer glycinis sp. nov., an novel rhizobial species associated with Glycine spp.</title>
        <authorList>
            <person name="Yan H."/>
            <person name="Yan J."/>
            <person name="Sui X.H."/>
            <person name="Wang E.T."/>
            <person name="Chen W.X."/>
            <person name="Zhang X.X."/>
            <person name="Chen W.F."/>
        </authorList>
    </citation>
    <scope>NUCLEOTIDE SEQUENCE [LARGE SCALE GENOMIC DNA]</scope>
    <source>
        <strain evidence="2 3">CCBAU 23380</strain>
    </source>
</reference>
<organism evidence="2 3">
    <name type="scientific">Sinorhizobium glycinis</name>
    <dbReference type="NCBI Taxonomy" id="1472378"/>
    <lineage>
        <taxon>Bacteria</taxon>
        <taxon>Pseudomonadati</taxon>
        <taxon>Pseudomonadota</taxon>
        <taxon>Alphaproteobacteria</taxon>
        <taxon>Hyphomicrobiales</taxon>
        <taxon>Rhizobiaceae</taxon>
        <taxon>Sinorhizobium/Ensifer group</taxon>
        <taxon>Sinorhizobium</taxon>
    </lineage>
</organism>
<name>A0A178XSQ7_9HYPH</name>
<accession>A0A178XSQ7</accession>
<evidence type="ECO:0000256" key="1">
    <source>
        <dbReference type="SAM" id="SignalP"/>
    </source>
</evidence>
<protein>
    <submittedName>
        <fullName evidence="2">Uncharacterized protein</fullName>
    </submittedName>
</protein>
<gene>
    <name evidence="2" type="ORF">AU381_21800</name>
</gene>
<keyword evidence="1" id="KW-0732">Signal</keyword>
<comment type="caution">
    <text evidence="2">The sequence shown here is derived from an EMBL/GenBank/DDBJ whole genome shotgun (WGS) entry which is preliminary data.</text>
</comment>
<evidence type="ECO:0000313" key="3">
    <source>
        <dbReference type="Proteomes" id="UP000094025"/>
    </source>
</evidence>
<proteinExistence type="predicted"/>
<sequence length="122" mass="14074">MRKFLVNAAVAAVVGLTGLVGTTTTASADSLIFEFGPGGGVQYRERDYDRWDDRRDWRRDRWERRGRCEPWLAVDKARDRGLRRAHVADVSRRQVVVQGRRYGERQAIIFANVRGCPIIGRW</sequence>
<dbReference type="EMBL" id="LPUX01000061">
    <property type="protein sequence ID" value="OAP38224.1"/>
    <property type="molecule type" value="Genomic_DNA"/>
</dbReference>
<keyword evidence="3" id="KW-1185">Reference proteome</keyword>
<dbReference type="Proteomes" id="UP000094025">
    <property type="component" value="Unassembled WGS sequence"/>
</dbReference>
<feature type="chain" id="PRO_5008097196" evidence="1">
    <location>
        <begin position="29"/>
        <end position="122"/>
    </location>
</feature>
<dbReference type="RefSeq" id="WP_064243117.1">
    <property type="nucleotide sequence ID" value="NZ_LPUX01000061.1"/>
</dbReference>
<evidence type="ECO:0000313" key="2">
    <source>
        <dbReference type="EMBL" id="OAP38224.1"/>
    </source>
</evidence>